<feature type="binding site" evidence="10">
    <location>
        <position position="90"/>
    </location>
    <ligand>
        <name>shikimate</name>
        <dbReference type="ChEBI" id="CHEBI:36208"/>
    </ligand>
</feature>
<dbReference type="Proteomes" id="UP000198625">
    <property type="component" value="Unassembled WGS sequence"/>
</dbReference>
<dbReference type="SUPFAM" id="SSF53223">
    <property type="entry name" value="Aminoacid dehydrogenase-like, N-terminal domain"/>
    <property type="match status" value="1"/>
</dbReference>
<evidence type="ECO:0000259" key="11">
    <source>
        <dbReference type="Pfam" id="PF01488"/>
    </source>
</evidence>
<evidence type="ECO:0000259" key="12">
    <source>
        <dbReference type="Pfam" id="PF08501"/>
    </source>
</evidence>
<feature type="binding site" evidence="10">
    <location>
        <position position="247"/>
    </location>
    <ligand>
        <name>NADP(+)</name>
        <dbReference type="ChEBI" id="CHEBI:58349"/>
    </ligand>
</feature>
<dbReference type="HAMAP" id="MF_00222">
    <property type="entry name" value="Shikimate_DH_AroE"/>
    <property type="match status" value="1"/>
</dbReference>
<comment type="function">
    <text evidence="10">Involved in the biosynthesis of the chorismate, which leads to the biosynthesis of aromatic amino acids. Catalyzes the reversible NADPH linked reduction of 3-dehydroshikimate (DHSA) to yield shikimate (SA).</text>
</comment>
<keyword evidence="14" id="KW-1185">Reference proteome</keyword>
<dbReference type="Gene3D" id="3.40.50.720">
    <property type="entry name" value="NAD(P)-binding Rossmann-like Domain"/>
    <property type="match status" value="1"/>
</dbReference>
<evidence type="ECO:0000256" key="3">
    <source>
        <dbReference type="ARBA" id="ARBA00022857"/>
    </source>
</evidence>
<comment type="similarity">
    <text evidence="10">Belongs to the shikimate dehydrogenase family.</text>
</comment>
<dbReference type="EMBL" id="FNQE01000001">
    <property type="protein sequence ID" value="SDY47485.1"/>
    <property type="molecule type" value="Genomic_DNA"/>
</dbReference>
<comment type="pathway">
    <text evidence="9">Aromatic compound metabolism; 3,4-dihydroxybenzoate biosynthesis; 3-dehydroquinate from D-quinate (NAD(+) route).</text>
</comment>
<feature type="binding site" evidence="10">
    <location>
        <position position="81"/>
    </location>
    <ligand>
        <name>NADP(+)</name>
        <dbReference type="ChEBI" id="CHEBI:58349"/>
    </ligand>
</feature>
<dbReference type="AlphaFoldDB" id="A0A1H3K6Y1"/>
<name>A0A1H3K6Y1_9FIRM</name>
<dbReference type="STRING" id="415015.SAMN05660462_00144"/>
<dbReference type="NCBIfam" id="TIGR00507">
    <property type="entry name" value="aroE"/>
    <property type="match status" value="1"/>
</dbReference>
<dbReference type="GO" id="GO:0052734">
    <property type="term" value="F:shikimate 3-dehydrogenase (NAD+) activity"/>
    <property type="evidence" value="ECO:0007669"/>
    <property type="project" value="RHEA"/>
</dbReference>
<proteinExistence type="inferred from homology"/>
<sequence length="288" mass="32152">MSINADTSLYCLIGNPISKSLSPLIHNTIFKELDINAKYLALRVEDLEKAVHGIKALGIKGFNVTIPHKINIIKYLDEIDEKAKIVGAVNTVLNIGGKLKGFNTDGDGFIESMNNKGYSIEGNKVVMIGAGGAARSIAVSLAYKGINELLIINRTIENAYDLKSSVQNKFPQLKVKCYDSVQDNDLFKNTDLLINTTSIGMYPHVDNIPISPSLFSKQTIFYDIIYKPEMTRLLLEAKKQGYNIINGIDMLINQAIYSQIIWNSNLFEHRVDSELLVKKITKKIQLEI</sequence>
<dbReference type="InterPro" id="IPR006151">
    <property type="entry name" value="Shikm_DH/Glu-tRNA_Rdtase"/>
</dbReference>
<feature type="domain" description="Shikimate dehydrogenase substrate binding N-terminal" evidence="12">
    <location>
        <begin position="12"/>
        <end position="92"/>
    </location>
</feature>
<comment type="pathway">
    <text evidence="1 10">Metabolic intermediate biosynthesis; chorismate biosynthesis; chorismate from D-erythrose 4-phosphate and phosphoenolpyruvate: step 4/7.</text>
</comment>
<dbReference type="Pfam" id="PF08501">
    <property type="entry name" value="Shikimate_dh_N"/>
    <property type="match status" value="1"/>
</dbReference>
<evidence type="ECO:0000256" key="7">
    <source>
        <dbReference type="ARBA" id="ARBA00051639"/>
    </source>
</evidence>
<comment type="subunit">
    <text evidence="10">Homodimer.</text>
</comment>
<comment type="caution">
    <text evidence="10">Lacks conserved residue(s) required for the propagation of feature annotation.</text>
</comment>
<comment type="catalytic activity">
    <reaction evidence="7">
        <text>L-quinate + NAD(+) = 3-dehydroquinate + NADH + H(+)</text>
        <dbReference type="Rhea" id="RHEA:22364"/>
        <dbReference type="ChEBI" id="CHEBI:15378"/>
        <dbReference type="ChEBI" id="CHEBI:29751"/>
        <dbReference type="ChEBI" id="CHEBI:32364"/>
        <dbReference type="ChEBI" id="CHEBI:57540"/>
        <dbReference type="ChEBI" id="CHEBI:57945"/>
        <dbReference type="EC" id="1.1.1.24"/>
    </reaction>
</comment>
<evidence type="ECO:0000256" key="1">
    <source>
        <dbReference type="ARBA" id="ARBA00004871"/>
    </source>
</evidence>
<dbReference type="GO" id="GO:0009073">
    <property type="term" value="P:aromatic amino acid family biosynthetic process"/>
    <property type="evidence" value="ECO:0007669"/>
    <property type="project" value="UniProtKB-KW"/>
</dbReference>
<keyword evidence="4 10" id="KW-0560">Oxidoreductase</keyword>
<feature type="binding site" evidence="10">
    <location>
        <begin position="20"/>
        <end position="22"/>
    </location>
    <ligand>
        <name>shikimate</name>
        <dbReference type="ChEBI" id="CHEBI:36208"/>
    </ligand>
</feature>
<dbReference type="GO" id="GO:0030266">
    <property type="term" value="F:quinate 3-dehydrogenase (NAD+) activity"/>
    <property type="evidence" value="ECO:0007669"/>
    <property type="project" value="UniProtKB-EC"/>
</dbReference>
<dbReference type="GO" id="GO:0050661">
    <property type="term" value="F:NADP binding"/>
    <property type="evidence" value="ECO:0007669"/>
    <property type="project" value="InterPro"/>
</dbReference>
<feature type="binding site" evidence="10">
    <location>
        <begin position="129"/>
        <end position="133"/>
    </location>
    <ligand>
        <name>NADP(+)</name>
        <dbReference type="ChEBI" id="CHEBI:58349"/>
    </ligand>
</feature>
<dbReference type="SUPFAM" id="SSF51735">
    <property type="entry name" value="NAD(P)-binding Rossmann-fold domains"/>
    <property type="match status" value="1"/>
</dbReference>
<feature type="binding site" evidence="10">
    <location>
        <position position="65"/>
    </location>
    <ligand>
        <name>shikimate</name>
        <dbReference type="ChEBI" id="CHEBI:36208"/>
    </ligand>
</feature>
<dbReference type="GO" id="GO:0005829">
    <property type="term" value="C:cytosol"/>
    <property type="evidence" value="ECO:0007669"/>
    <property type="project" value="TreeGrafter"/>
</dbReference>
<dbReference type="InterPro" id="IPR013708">
    <property type="entry name" value="Shikimate_DH-bd_N"/>
</dbReference>
<reference evidence="13 14" key="1">
    <citation type="submission" date="2016-10" db="EMBL/GenBank/DDBJ databases">
        <authorList>
            <person name="de Groot N.N."/>
        </authorList>
    </citation>
    <scope>NUCLEOTIDE SEQUENCE [LARGE SCALE GENOMIC DNA]</scope>
    <source>
        <strain evidence="13 14">DSM 21650</strain>
    </source>
</reference>
<evidence type="ECO:0000256" key="8">
    <source>
        <dbReference type="ARBA" id="ARBA00052329"/>
    </source>
</evidence>
<evidence type="ECO:0000313" key="13">
    <source>
        <dbReference type="EMBL" id="SDY47485.1"/>
    </source>
</evidence>
<dbReference type="InterPro" id="IPR011342">
    <property type="entry name" value="Shikimate_DH"/>
</dbReference>
<dbReference type="GO" id="GO:0008652">
    <property type="term" value="P:amino acid biosynthetic process"/>
    <property type="evidence" value="ECO:0007669"/>
    <property type="project" value="UniProtKB-KW"/>
</dbReference>
<protein>
    <recommendedName>
        <fullName evidence="10">Shikimate dehydrogenase (NADP(+))</fullName>
        <shortName evidence="10">SDH</shortName>
        <ecNumber evidence="10">1.1.1.25</ecNumber>
    </recommendedName>
</protein>
<feature type="active site" description="Proton acceptor" evidence="10">
    <location>
        <position position="69"/>
    </location>
</feature>
<organism evidence="13 14">
    <name type="scientific">Proteiniborus ethanoligenes</name>
    <dbReference type="NCBI Taxonomy" id="415015"/>
    <lineage>
        <taxon>Bacteria</taxon>
        <taxon>Bacillati</taxon>
        <taxon>Bacillota</taxon>
        <taxon>Clostridia</taxon>
        <taxon>Eubacteriales</taxon>
        <taxon>Proteiniborus</taxon>
    </lineage>
</organism>
<feature type="binding site" evidence="10">
    <location>
        <position position="226"/>
    </location>
    <ligand>
        <name>shikimate</name>
        <dbReference type="ChEBI" id="CHEBI:36208"/>
    </ligand>
</feature>
<dbReference type="PANTHER" id="PTHR21089:SF1">
    <property type="entry name" value="BIFUNCTIONAL 3-DEHYDROQUINATE DEHYDRATASE_SHIKIMATE DEHYDROGENASE, CHLOROPLASTIC"/>
    <property type="match status" value="1"/>
</dbReference>
<keyword evidence="3 10" id="KW-0521">NADP</keyword>
<evidence type="ECO:0000256" key="5">
    <source>
        <dbReference type="ARBA" id="ARBA00023141"/>
    </source>
</evidence>
<gene>
    <name evidence="10" type="primary">aroE</name>
    <name evidence="13" type="ORF">SAMN05660462_00144</name>
</gene>
<feature type="binding site" evidence="10">
    <location>
        <position position="105"/>
    </location>
    <ligand>
        <name>shikimate</name>
        <dbReference type="ChEBI" id="CHEBI:36208"/>
    </ligand>
</feature>
<feature type="binding site" evidence="10">
    <location>
        <position position="254"/>
    </location>
    <ligand>
        <name>shikimate</name>
        <dbReference type="ChEBI" id="CHEBI:36208"/>
    </ligand>
</feature>
<keyword evidence="2 10" id="KW-0028">Amino-acid biosynthesis</keyword>
<evidence type="ECO:0000313" key="14">
    <source>
        <dbReference type="Proteomes" id="UP000198625"/>
    </source>
</evidence>
<dbReference type="Gene3D" id="3.40.50.10860">
    <property type="entry name" value="Leucine Dehydrogenase, chain A, domain 1"/>
    <property type="match status" value="1"/>
</dbReference>
<evidence type="ECO:0000256" key="9">
    <source>
        <dbReference type="ARBA" id="ARBA00060613"/>
    </source>
</evidence>
<comment type="catalytic activity">
    <reaction evidence="6 10">
        <text>shikimate + NADP(+) = 3-dehydroshikimate + NADPH + H(+)</text>
        <dbReference type="Rhea" id="RHEA:17737"/>
        <dbReference type="ChEBI" id="CHEBI:15378"/>
        <dbReference type="ChEBI" id="CHEBI:16630"/>
        <dbReference type="ChEBI" id="CHEBI:36208"/>
        <dbReference type="ChEBI" id="CHEBI:57783"/>
        <dbReference type="ChEBI" id="CHEBI:58349"/>
        <dbReference type="EC" id="1.1.1.25"/>
    </reaction>
</comment>
<dbReference type="InterPro" id="IPR036291">
    <property type="entry name" value="NAD(P)-bd_dom_sf"/>
</dbReference>
<dbReference type="GO" id="GO:0004764">
    <property type="term" value="F:shikimate 3-dehydrogenase (NADP+) activity"/>
    <property type="evidence" value="ECO:0007669"/>
    <property type="project" value="UniProtKB-UniRule"/>
</dbReference>
<accession>A0A1H3K6Y1</accession>
<evidence type="ECO:0000256" key="4">
    <source>
        <dbReference type="ARBA" id="ARBA00023002"/>
    </source>
</evidence>
<dbReference type="GO" id="GO:0009423">
    <property type="term" value="P:chorismate biosynthetic process"/>
    <property type="evidence" value="ECO:0007669"/>
    <property type="project" value="UniProtKB-UniRule"/>
</dbReference>
<dbReference type="CDD" id="cd01065">
    <property type="entry name" value="NAD_bind_Shikimate_DH"/>
    <property type="match status" value="1"/>
</dbReference>
<feature type="binding site" evidence="10">
    <location>
        <position position="224"/>
    </location>
    <ligand>
        <name>NADP(+)</name>
        <dbReference type="ChEBI" id="CHEBI:58349"/>
    </ligand>
</feature>
<evidence type="ECO:0000256" key="2">
    <source>
        <dbReference type="ARBA" id="ARBA00022605"/>
    </source>
</evidence>
<dbReference type="RefSeq" id="WP_091725843.1">
    <property type="nucleotide sequence ID" value="NZ_FNQE01000001.1"/>
</dbReference>
<dbReference type="UniPathway" id="UPA00053">
    <property type="reaction ID" value="UER00087"/>
</dbReference>
<dbReference type="FunFam" id="3.40.50.720:FF:000086">
    <property type="entry name" value="Quinate/shikimate dehydrogenase"/>
    <property type="match status" value="1"/>
</dbReference>
<comment type="catalytic activity">
    <reaction evidence="8">
        <text>shikimate + NAD(+) = 3-dehydroshikimate + NADH + H(+)</text>
        <dbReference type="Rhea" id="RHEA:17741"/>
        <dbReference type="ChEBI" id="CHEBI:15378"/>
        <dbReference type="ChEBI" id="CHEBI:16630"/>
        <dbReference type="ChEBI" id="CHEBI:36208"/>
        <dbReference type="ChEBI" id="CHEBI:57540"/>
        <dbReference type="ChEBI" id="CHEBI:57945"/>
    </reaction>
</comment>
<dbReference type="EC" id="1.1.1.25" evidence="10"/>
<dbReference type="InterPro" id="IPR046346">
    <property type="entry name" value="Aminoacid_DH-like_N_sf"/>
</dbReference>
<dbReference type="Pfam" id="PF01488">
    <property type="entry name" value="Shikimate_DH"/>
    <property type="match status" value="1"/>
</dbReference>
<feature type="domain" description="Quinate/shikimate 5-dehydrogenase/glutamyl-tRNA reductase" evidence="11">
    <location>
        <begin position="119"/>
        <end position="197"/>
    </location>
</feature>
<evidence type="ECO:0000256" key="10">
    <source>
        <dbReference type="HAMAP-Rule" id="MF_00222"/>
    </source>
</evidence>
<keyword evidence="5 10" id="KW-0057">Aromatic amino acid biosynthesis</keyword>
<dbReference type="InterPro" id="IPR022893">
    <property type="entry name" value="Shikimate_DH_fam"/>
</dbReference>
<dbReference type="GO" id="GO:0019632">
    <property type="term" value="P:shikimate metabolic process"/>
    <property type="evidence" value="ECO:0007669"/>
    <property type="project" value="InterPro"/>
</dbReference>
<dbReference type="PANTHER" id="PTHR21089">
    <property type="entry name" value="SHIKIMATE DEHYDROGENASE"/>
    <property type="match status" value="1"/>
</dbReference>
<dbReference type="OrthoDB" id="9792692at2"/>
<evidence type="ECO:0000256" key="6">
    <source>
        <dbReference type="ARBA" id="ARBA00049442"/>
    </source>
</evidence>